<evidence type="ECO:0000256" key="6">
    <source>
        <dbReference type="ARBA" id="ARBA00022989"/>
    </source>
</evidence>
<keyword evidence="4" id="KW-1003">Cell membrane</keyword>
<comment type="subcellular location">
    <subcellularLocation>
        <location evidence="1">Cell membrane</location>
        <topology evidence="1">Multi-pass membrane protein</topology>
    </subcellularLocation>
</comment>
<dbReference type="OrthoDB" id="9782305at2"/>
<proteinExistence type="inferred from homology"/>
<feature type="transmembrane region" description="Helical" evidence="8">
    <location>
        <begin position="109"/>
        <end position="130"/>
    </location>
</feature>
<dbReference type="FunFam" id="1.10.3470.10:FF:000001">
    <property type="entry name" value="Vitamin B12 ABC transporter permease BtuC"/>
    <property type="match status" value="1"/>
</dbReference>
<dbReference type="CDD" id="cd06550">
    <property type="entry name" value="TM_ABC_iron-siderophores_like"/>
    <property type="match status" value="1"/>
</dbReference>
<keyword evidence="7 8" id="KW-0472">Membrane</keyword>
<evidence type="ECO:0000256" key="5">
    <source>
        <dbReference type="ARBA" id="ARBA00022692"/>
    </source>
</evidence>
<evidence type="ECO:0000256" key="2">
    <source>
        <dbReference type="ARBA" id="ARBA00007935"/>
    </source>
</evidence>
<dbReference type="InterPro" id="IPR037294">
    <property type="entry name" value="ABC_BtuC-like"/>
</dbReference>
<dbReference type="Pfam" id="PF01032">
    <property type="entry name" value="FecCD"/>
    <property type="match status" value="1"/>
</dbReference>
<feature type="transmembrane region" description="Helical" evidence="8">
    <location>
        <begin position="136"/>
        <end position="155"/>
    </location>
</feature>
<evidence type="ECO:0000256" key="3">
    <source>
        <dbReference type="ARBA" id="ARBA00022448"/>
    </source>
</evidence>
<keyword evidence="10" id="KW-1185">Reference proteome</keyword>
<feature type="transmembrane region" description="Helical" evidence="8">
    <location>
        <begin position="261"/>
        <end position="285"/>
    </location>
</feature>
<reference evidence="9 10" key="1">
    <citation type="submission" date="2019-07" db="EMBL/GenBank/DDBJ databases">
        <title>Whole genome shotgun sequence of Cellulomonas persica NBRC 101101.</title>
        <authorList>
            <person name="Hosoyama A."/>
            <person name="Uohara A."/>
            <person name="Ohji S."/>
            <person name="Ichikawa N."/>
        </authorList>
    </citation>
    <scope>NUCLEOTIDE SEQUENCE [LARGE SCALE GENOMIC DNA]</scope>
    <source>
        <strain evidence="9 10">NBRC 101101</strain>
    </source>
</reference>
<comment type="similarity">
    <text evidence="2">Belongs to the binding-protein-dependent transport system permease family. FecCD subfamily.</text>
</comment>
<evidence type="ECO:0000256" key="7">
    <source>
        <dbReference type="ARBA" id="ARBA00023136"/>
    </source>
</evidence>
<dbReference type="Gene3D" id="1.10.3470.10">
    <property type="entry name" value="ABC transporter involved in vitamin B12 uptake, BtuC"/>
    <property type="match status" value="1"/>
</dbReference>
<dbReference type="PANTHER" id="PTHR30472:SF1">
    <property type="entry name" value="FE(3+) DICITRATE TRANSPORT SYSTEM PERMEASE PROTEIN FECC-RELATED"/>
    <property type="match status" value="1"/>
</dbReference>
<dbReference type="RefSeq" id="WP_146806451.1">
    <property type="nucleotide sequence ID" value="NZ_BJUA01000008.1"/>
</dbReference>
<evidence type="ECO:0000256" key="8">
    <source>
        <dbReference type="SAM" id="Phobius"/>
    </source>
</evidence>
<dbReference type="AlphaFoldDB" id="A0A510UU59"/>
<dbReference type="PANTHER" id="PTHR30472">
    <property type="entry name" value="FERRIC ENTEROBACTIN TRANSPORT SYSTEM PERMEASE PROTEIN"/>
    <property type="match status" value="1"/>
</dbReference>
<dbReference type="Proteomes" id="UP000321386">
    <property type="component" value="Unassembled WGS sequence"/>
</dbReference>
<feature type="transmembrane region" description="Helical" evidence="8">
    <location>
        <begin position="297"/>
        <end position="319"/>
    </location>
</feature>
<gene>
    <name evidence="9" type="ORF">CPE01_19460</name>
</gene>
<keyword evidence="3" id="KW-0813">Transport</keyword>
<evidence type="ECO:0000256" key="4">
    <source>
        <dbReference type="ARBA" id="ARBA00022475"/>
    </source>
</evidence>
<feature type="transmembrane region" description="Helical" evidence="8">
    <location>
        <begin position="80"/>
        <end position="97"/>
    </location>
</feature>
<evidence type="ECO:0000313" key="9">
    <source>
        <dbReference type="EMBL" id="GEK18213.1"/>
    </source>
</evidence>
<protein>
    <submittedName>
        <fullName evidence="9">ABC transporter permease</fullName>
    </submittedName>
</protein>
<feature type="transmembrane region" description="Helical" evidence="8">
    <location>
        <begin position="167"/>
        <end position="187"/>
    </location>
</feature>
<name>A0A510UU59_9CELL</name>
<dbReference type="GO" id="GO:0033214">
    <property type="term" value="P:siderophore-iron import into cell"/>
    <property type="evidence" value="ECO:0007669"/>
    <property type="project" value="TreeGrafter"/>
</dbReference>
<dbReference type="EMBL" id="BJUA01000008">
    <property type="protein sequence ID" value="GEK18213.1"/>
    <property type="molecule type" value="Genomic_DNA"/>
</dbReference>
<accession>A0A510UU59</accession>
<keyword evidence="6 8" id="KW-1133">Transmembrane helix</keyword>
<keyword evidence="5 8" id="KW-0812">Transmembrane</keyword>
<comment type="caution">
    <text evidence="9">The sequence shown here is derived from an EMBL/GenBank/DDBJ whole genome shotgun (WGS) entry which is preliminary data.</text>
</comment>
<dbReference type="SUPFAM" id="SSF81345">
    <property type="entry name" value="ABC transporter involved in vitamin B12 uptake, BtuC"/>
    <property type="match status" value="1"/>
</dbReference>
<sequence length="351" mass="35845">MTLAPSAATPTRPAPGRVGSLHRRRVTGLVLCVLAVAVAVVCSLAFGSRVVGWSDVVAGVLHPDTDDIAQAAVQSRVPRTVLGLLVGAALGLAGAVMQGLTRNPLADPGLLGVSSGASLFVVLGIAWFGMSQLTQYIWVAFLGAALASLLVYAIGSMGREGATPLKLALAGAATSAALVSMVSMVLLTRTDVLDTFRFWQVGSLGRASFAEIGQVVPFLVVGAVLAVGCARGMDAIALGDEVATGLGQRLGLVRAVGATSTVLLCGAAVAIAGPIGFVGLVMPHLARRYTGPSHRWLLPYSAALGAALLLVADVVGRVVARPQEIEVGIVTALLGAPVFIAIIRRQKVRDL</sequence>
<evidence type="ECO:0000256" key="1">
    <source>
        <dbReference type="ARBA" id="ARBA00004651"/>
    </source>
</evidence>
<evidence type="ECO:0000313" key="10">
    <source>
        <dbReference type="Proteomes" id="UP000321386"/>
    </source>
</evidence>
<feature type="transmembrane region" description="Helical" evidence="8">
    <location>
        <begin position="325"/>
        <end position="343"/>
    </location>
</feature>
<dbReference type="InterPro" id="IPR000522">
    <property type="entry name" value="ABC_transptr_permease_BtuC"/>
</dbReference>
<dbReference type="GO" id="GO:0022857">
    <property type="term" value="F:transmembrane transporter activity"/>
    <property type="evidence" value="ECO:0007669"/>
    <property type="project" value="InterPro"/>
</dbReference>
<feature type="transmembrane region" description="Helical" evidence="8">
    <location>
        <begin position="26"/>
        <end position="46"/>
    </location>
</feature>
<organism evidence="9 10">
    <name type="scientific">Cellulomonas persica</name>
    <dbReference type="NCBI Taxonomy" id="76861"/>
    <lineage>
        <taxon>Bacteria</taxon>
        <taxon>Bacillati</taxon>
        <taxon>Actinomycetota</taxon>
        <taxon>Actinomycetes</taxon>
        <taxon>Micrococcales</taxon>
        <taxon>Cellulomonadaceae</taxon>
        <taxon>Cellulomonas</taxon>
    </lineage>
</organism>
<dbReference type="GO" id="GO:0005886">
    <property type="term" value="C:plasma membrane"/>
    <property type="evidence" value="ECO:0007669"/>
    <property type="project" value="UniProtKB-SubCell"/>
</dbReference>